<dbReference type="EMBL" id="CP073720">
    <property type="protein sequence ID" value="UWP79127.1"/>
    <property type="molecule type" value="Genomic_DNA"/>
</dbReference>
<sequence length="124" mass="13178">MRTLRDGDQVRPVVLRALFVVFMALAVFMWAVPGMFPHCVDGATTTAAHVVSADAAAEAHSPESPHCAEREPAIEVRFSSAPGAQQVRVVVGDSSLTDAQPAEGCGAGVARPVLSRAQLQTWRR</sequence>
<reference evidence="2" key="1">
    <citation type="submission" date="2021-04" db="EMBL/GenBank/DDBJ databases">
        <authorList>
            <person name="Hartkoorn R.C."/>
            <person name="Beaudoing E."/>
            <person name="Hot D."/>
        </authorList>
    </citation>
    <scope>NUCLEOTIDE SEQUENCE</scope>
    <source>
        <strain evidence="2">NRRL B-16292</strain>
    </source>
</reference>
<feature type="transmembrane region" description="Helical" evidence="1">
    <location>
        <begin position="12"/>
        <end position="32"/>
    </location>
</feature>
<protein>
    <recommendedName>
        <fullName evidence="4">Secreted protein</fullName>
    </recommendedName>
</protein>
<evidence type="ECO:0000313" key="2">
    <source>
        <dbReference type="EMBL" id="UWP79127.1"/>
    </source>
</evidence>
<dbReference type="RefSeq" id="WP_259856652.1">
    <property type="nucleotide sequence ID" value="NZ_BAAAST010000100.1"/>
</dbReference>
<evidence type="ECO:0000313" key="3">
    <source>
        <dbReference type="Proteomes" id="UP001059617"/>
    </source>
</evidence>
<proteinExistence type="predicted"/>
<keyword evidence="1" id="KW-0812">Transmembrane</keyword>
<reference evidence="2" key="2">
    <citation type="submission" date="2022-09" db="EMBL/GenBank/DDBJ databases">
        <title>Biosynthetic gene clusters of Dactylosporangioum fulvum.</title>
        <authorList>
            <person name="Caradec T."/>
        </authorList>
    </citation>
    <scope>NUCLEOTIDE SEQUENCE</scope>
    <source>
        <strain evidence="2">NRRL B-16292</strain>
    </source>
</reference>
<organism evidence="2 3">
    <name type="scientific">Dactylosporangium fulvum</name>
    <dbReference type="NCBI Taxonomy" id="53359"/>
    <lineage>
        <taxon>Bacteria</taxon>
        <taxon>Bacillati</taxon>
        <taxon>Actinomycetota</taxon>
        <taxon>Actinomycetes</taxon>
        <taxon>Micromonosporales</taxon>
        <taxon>Micromonosporaceae</taxon>
        <taxon>Dactylosporangium</taxon>
    </lineage>
</organism>
<accession>A0ABY5VN28</accession>
<evidence type="ECO:0008006" key="4">
    <source>
        <dbReference type="Google" id="ProtNLM"/>
    </source>
</evidence>
<keyword evidence="3" id="KW-1185">Reference proteome</keyword>
<keyword evidence="1" id="KW-0472">Membrane</keyword>
<keyword evidence="1" id="KW-1133">Transmembrane helix</keyword>
<gene>
    <name evidence="2" type="ORF">Dfulv_28620</name>
</gene>
<dbReference type="Proteomes" id="UP001059617">
    <property type="component" value="Chromosome"/>
</dbReference>
<evidence type="ECO:0000256" key="1">
    <source>
        <dbReference type="SAM" id="Phobius"/>
    </source>
</evidence>
<name>A0ABY5VN28_9ACTN</name>